<sequence>MAENLNTSEYHAIFYIAYPYYFPHFLPIHEYFKQQGKNTLFILSTKQNSELMEKIASEEQLDFVFGKDNLFKYKADAFFFAKNTDSTKGIQGKTLFFDHGVGTKYCNYQKACELFDYVIIEGTYRVEMLQKELPQFQHKIKCLGFSKLDPMVNDNSDNKHEMLKKYNLDPNKKTILYAPTFFPSSIEKMSRHFTEDFSEFNVIIKPHYLSLERKAYKNQQKLFKHWALSNNCYIPDVSQYNLTKFISLADVMISDESSAIFECVALDKPVIINRFLKLRWSYYLNPKKLIKRLDQGIEVYRRVGYNPKSYDAMKNDVICALENPKEHQKLRAEVTSSICGIVDGKVSQRIFELIYS</sequence>
<dbReference type="InterPro" id="IPR043148">
    <property type="entry name" value="TagF_C"/>
</dbReference>
<dbReference type="AlphaFoldDB" id="A0A1I1KVZ7"/>
<keyword evidence="2" id="KW-1185">Reference proteome</keyword>
<gene>
    <name evidence="1" type="ORF">SAMN02745724_02170</name>
</gene>
<dbReference type="STRING" id="1123010.SAMN02745724_02170"/>
<dbReference type="OrthoDB" id="1113428at2"/>
<dbReference type="InterPro" id="IPR007554">
    <property type="entry name" value="Glycerophosphate_synth"/>
</dbReference>
<dbReference type="GO" id="GO:0047355">
    <property type="term" value="F:CDP-glycerol glycerophosphotransferase activity"/>
    <property type="evidence" value="ECO:0007669"/>
    <property type="project" value="InterPro"/>
</dbReference>
<dbReference type="PANTHER" id="PTHR37316:SF3">
    <property type="entry name" value="TEICHOIC ACID GLYCEROL-PHOSPHATE TRANSFERASE"/>
    <property type="match status" value="1"/>
</dbReference>
<dbReference type="RefSeq" id="WP_091983553.1">
    <property type="nucleotide sequence ID" value="NZ_FOLO01000014.1"/>
</dbReference>
<keyword evidence="1" id="KW-0808">Transferase</keyword>
<evidence type="ECO:0000313" key="2">
    <source>
        <dbReference type="Proteomes" id="UP000198862"/>
    </source>
</evidence>
<organism evidence="1 2">
    <name type="scientific">Pseudoalteromonas denitrificans DSM 6059</name>
    <dbReference type="NCBI Taxonomy" id="1123010"/>
    <lineage>
        <taxon>Bacteria</taxon>
        <taxon>Pseudomonadati</taxon>
        <taxon>Pseudomonadota</taxon>
        <taxon>Gammaproteobacteria</taxon>
        <taxon>Alteromonadales</taxon>
        <taxon>Pseudoalteromonadaceae</taxon>
        <taxon>Pseudoalteromonas</taxon>
    </lineage>
</organism>
<name>A0A1I1KVZ7_9GAMM</name>
<protein>
    <submittedName>
        <fullName evidence="1">CDP-glycerol glycerophosphotransferase, TagB/SpsB family</fullName>
    </submittedName>
</protein>
<proteinExistence type="predicted"/>
<dbReference type="InterPro" id="IPR051612">
    <property type="entry name" value="Teichoic_Acid_Biosynth"/>
</dbReference>
<accession>A0A1I1KVZ7</accession>
<dbReference type="Pfam" id="PF04464">
    <property type="entry name" value="Glyphos_transf"/>
    <property type="match status" value="1"/>
</dbReference>
<dbReference type="GO" id="GO:0016020">
    <property type="term" value="C:membrane"/>
    <property type="evidence" value="ECO:0007669"/>
    <property type="project" value="InterPro"/>
</dbReference>
<evidence type="ECO:0000313" key="1">
    <source>
        <dbReference type="EMBL" id="SFC64452.1"/>
    </source>
</evidence>
<dbReference type="PANTHER" id="PTHR37316">
    <property type="entry name" value="TEICHOIC ACID GLYCEROL-PHOSPHATE PRIMASE"/>
    <property type="match status" value="1"/>
</dbReference>
<dbReference type="Gene3D" id="3.40.50.12580">
    <property type="match status" value="1"/>
</dbReference>
<reference evidence="1 2" key="1">
    <citation type="submission" date="2016-10" db="EMBL/GenBank/DDBJ databases">
        <authorList>
            <person name="de Groot N.N."/>
        </authorList>
    </citation>
    <scope>NUCLEOTIDE SEQUENCE [LARGE SCALE GENOMIC DNA]</scope>
    <source>
        <strain evidence="1 2">DSM 6059</strain>
    </source>
</reference>
<dbReference type="SUPFAM" id="SSF53756">
    <property type="entry name" value="UDP-Glycosyltransferase/glycogen phosphorylase"/>
    <property type="match status" value="1"/>
</dbReference>
<dbReference type="EMBL" id="FOLO01000014">
    <property type="protein sequence ID" value="SFC64452.1"/>
    <property type="molecule type" value="Genomic_DNA"/>
</dbReference>
<dbReference type="Proteomes" id="UP000198862">
    <property type="component" value="Unassembled WGS sequence"/>
</dbReference>